<evidence type="ECO:0008006" key="3">
    <source>
        <dbReference type="Google" id="ProtNLM"/>
    </source>
</evidence>
<sequence>MVTLGAGIMILASCSGTQQKQSERKGLDASLVNNPHSANGTKNEGLPTMDFVDTAFDFGRLHEGEASSHAFHFTNHGTAPLLIANAAGTCGCTIPDYPHEPIAPGKSGVITVKFNSAGKVGSQHKSVNIFTNSNKGKHVLNITAEVLEGDNFFNQK</sequence>
<gene>
    <name evidence="1" type="ORF">GCM10023092_26600</name>
</gene>
<dbReference type="InterPro" id="IPR011467">
    <property type="entry name" value="DUF1573"/>
</dbReference>
<dbReference type="Proteomes" id="UP001501410">
    <property type="component" value="Unassembled WGS sequence"/>
</dbReference>
<dbReference type="InterPro" id="IPR013783">
    <property type="entry name" value="Ig-like_fold"/>
</dbReference>
<proteinExistence type="predicted"/>
<dbReference type="Gene3D" id="2.60.40.10">
    <property type="entry name" value="Immunoglobulins"/>
    <property type="match status" value="1"/>
</dbReference>
<dbReference type="EMBL" id="BAABEZ010000024">
    <property type="protein sequence ID" value="GAA4458372.1"/>
    <property type="molecule type" value="Genomic_DNA"/>
</dbReference>
<evidence type="ECO:0000313" key="1">
    <source>
        <dbReference type="EMBL" id="GAA4458372.1"/>
    </source>
</evidence>
<accession>A0ABP8N248</accession>
<comment type="caution">
    <text evidence="1">The sequence shown here is derived from an EMBL/GenBank/DDBJ whole genome shotgun (WGS) entry which is preliminary data.</text>
</comment>
<protein>
    <recommendedName>
        <fullName evidence="3">DUF1573 domain-containing protein</fullName>
    </recommendedName>
</protein>
<dbReference type="PANTHER" id="PTHR37833:SF1">
    <property type="entry name" value="SIGNAL PEPTIDE PROTEIN"/>
    <property type="match status" value="1"/>
</dbReference>
<keyword evidence="2" id="KW-1185">Reference proteome</keyword>
<evidence type="ECO:0000313" key="2">
    <source>
        <dbReference type="Proteomes" id="UP001501410"/>
    </source>
</evidence>
<dbReference type="PANTHER" id="PTHR37833">
    <property type="entry name" value="LIPOPROTEIN-RELATED"/>
    <property type="match status" value="1"/>
</dbReference>
<name>A0ABP8N248_9BACT</name>
<dbReference type="Pfam" id="PF07610">
    <property type="entry name" value="DUF1573"/>
    <property type="match status" value="1"/>
</dbReference>
<organism evidence="1 2">
    <name type="scientific">Rurimicrobium arvi</name>
    <dbReference type="NCBI Taxonomy" id="2049916"/>
    <lineage>
        <taxon>Bacteria</taxon>
        <taxon>Pseudomonadati</taxon>
        <taxon>Bacteroidota</taxon>
        <taxon>Chitinophagia</taxon>
        <taxon>Chitinophagales</taxon>
        <taxon>Chitinophagaceae</taxon>
        <taxon>Rurimicrobium</taxon>
    </lineage>
</organism>
<reference evidence="2" key="1">
    <citation type="journal article" date="2019" name="Int. J. Syst. Evol. Microbiol.">
        <title>The Global Catalogue of Microorganisms (GCM) 10K type strain sequencing project: providing services to taxonomists for standard genome sequencing and annotation.</title>
        <authorList>
            <consortium name="The Broad Institute Genomics Platform"/>
            <consortium name="The Broad Institute Genome Sequencing Center for Infectious Disease"/>
            <person name="Wu L."/>
            <person name="Ma J."/>
        </authorList>
    </citation>
    <scope>NUCLEOTIDE SEQUENCE [LARGE SCALE GENOMIC DNA]</scope>
    <source>
        <strain evidence="2">JCM 31921</strain>
    </source>
</reference>